<keyword evidence="5" id="KW-0238">DNA-binding</keyword>
<dbReference type="InterPro" id="IPR025525">
    <property type="entry name" value="hAT-like_transposase_RNase-H"/>
</dbReference>
<dbReference type="Proteomes" id="UP001231189">
    <property type="component" value="Unassembled WGS sequence"/>
</dbReference>
<dbReference type="InterPro" id="IPR052035">
    <property type="entry name" value="ZnF_BED_domain_contain"/>
</dbReference>
<dbReference type="GO" id="GO:0046983">
    <property type="term" value="F:protein dimerization activity"/>
    <property type="evidence" value="ECO:0007669"/>
    <property type="project" value="InterPro"/>
</dbReference>
<evidence type="ECO:0000256" key="3">
    <source>
        <dbReference type="ARBA" id="ARBA00022771"/>
    </source>
</evidence>
<comment type="caution">
    <text evidence="10">The sequence shown here is derived from an EMBL/GenBank/DDBJ whole genome shotgun (WGS) entry which is preliminary data.</text>
</comment>
<gene>
    <name evidence="10" type="ORF">QYE76_046442</name>
</gene>
<evidence type="ECO:0000313" key="10">
    <source>
        <dbReference type="EMBL" id="KAK1685594.1"/>
    </source>
</evidence>
<reference evidence="10" key="1">
    <citation type="submission" date="2023-07" db="EMBL/GenBank/DDBJ databases">
        <title>A chromosome-level genome assembly of Lolium multiflorum.</title>
        <authorList>
            <person name="Chen Y."/>
            <person name="Copetti D."/>
            <person name="Kolliker R."/>
            <person name="Studer B."/>
        </authorList>
    </citation>
    <scope>NUCLEOTIDE SEQUENCE</scope>
    <source>
        <strain evidence="10">02402/16</strain>
        <tissue evidence="10">Leaf</tissue>
    </source>
</reference>
<dbReference type="SUPFAM" id="SSF53098">
    <property type="entry name" value="Ribonuclease H-like"/>
    <property type="match status" value="1"/>
</dbReference>
<dbReference type="GO" id="GO:0003677">
    <property type="term" value="F:DNA binding"/>
    <property type="evidence" value="ECO:0007669"/>
    <property type="project" value="UniProtKB-KW"/>
</dbReference>
<dbReference type="Pfam" id="PF05699">
    <property type="entry name" value="Dimer_Tnp_hAT"/>
    <property type="match status" value="1"/>
</dbReference>
<feature type="region of interest" description="Disordered" evidence="7">
    <location>
        <begin position="152"/>
        <end position="195"/>
    </location>
</feature>
<dbReference type="EMBL" id="JAUUTY010000002">
    <property type="protein sequence ID" value="KAK1685594.1"/>
    <property type="molecule type" value="Genomic_DNA"/>
</dbReference>
<keyword evidence="3" id="KW-0863">Zinc-finger</keyword>
<evidence type="ECO:0000259" key="8">
    <source>
        <dbReference type="Pfam" id="PF05699"/>
    </source>
</evidence>
<feature type="domain" description="hAT-like transposase RNase-H fold" evidence="9">
    <location>
        <begin position="560"/>
        <end position="654"/>
    </location>
</feature>
<feature type="domain" description="HAT C-terminal dimerisation" evidence="8">
    <location>
        <begin position="694"/>
        <end position="776"/>
    </location>
</feature>
<dbReference type="GO" id="GO:0005634">
    <property type="term" value="C:nucleus"/>
    <property type="evidence" value="ECO:0007669"/>
    <property type="project" value="UniProtKB-SubCell"/>
</dbReference>
<dbReference type="InterPro" id="IPR008906">
    <property type="entry name" value="HATC_C_dom"/>
</dbReference>
<dbReference type="Pfam" id="PF14372">
    <property type="entry name" value="hAT-like_RNase-H"/>
    <property type="match status" value="1"/>
</dbReference>
<evidence type="ECO:0000259" key="9">
    <source>
        <dbReference type="Pfam" id="PF14372"/>
    </source>
</evidence>
<keyword evidence="6" id="KW-0539">Nucleus</keyword>
<evidence type="ECO:0000256" key="4">
    <source>
        <dbReference type="ARBA" id="ARBA00022833"/>
    </source>
</evidence>
<name>A0AAD8WZ62_LOLMU</name>
<proteinExistence type="predicted"/>
<dbReference type="PANTHER" id="PTHR46481:SF10">
    <property type="entry name" value="ZINC FINGER BED DOMAIN-CONTAINING PROTEIN 39"/>
    <property type="match status" value="1"/>
</dbReference>
<keyword evidence="2" id="KW-0479">Metal-binding</keyword>
<comment type="subcellular location">
    <subcellularLocation>
        <location evidence="1">Nucleus</location>
    </subcellularLocation>
</comment>
<evidence type="ECO:0000256" key="2">
    <source>
        <dbReference type="ARBA" id="ARBA00022723"/>
    </source>
</evidence>
<feature type="compositionally biased region" description="Polar residues" evidence="7">
    <location>
        <begin position="181"/>
        <end position="191"/>
    </location>
</feature>
<dbReference type="AlphaFoldDB" id="A0AAD8WZ62"/>
<evidence type="ECO:0000256" key="5">
    <source>
        <dbReference type="ARBA" id="ARBA00023125"/>
    </source>
</evidence>
<keyword evidence="4" id="KW-0862">Zinc</keyword>
<dbReference type="InterPro" id="IPR012337">
    <property type="entry name" value="RNaseH-like_sf"/>
</dbReference>
<evidence type="ECO:0000256" key="1">
    <source>
        <dbReference type="ARBA" id="ARBA00004123"/>
    </source>
</evidence>
<keyword evidence="11" id="KW-1185">Reference proteome</keyword>
<dbReference type="SMART" id="SM00614">
    <property type="entry name" value="ZnF_BED"/>
    <property type="match status" value="2"/>
</dbReference>
<evidence type="ECO:0000256" key="6">
    <source>
        <dbReference type="ARBA" id="ARBA00023242"/>
    </source>
</evidence>
<evidence type="ECO:0000256" key="7">
    <source>
        <dbReference type="SAM" id="MobiDB-lite"/>
    </source>
</evidence>
<feature type="compositionally biased region" description="Basic residues" evidence="7">
    <location>
        <begin position="154"/>
        <end position="164"/>
    </location>
</feature>
<sequence>MERPREHEEDGSIKVVAEFDSALNNGRKSLSEVWEEFQPISLNGKVAFAVCLSCHNRFCYSGDSYLRRHLKTCPAKSEAAERPPPQEDSYLPNVTLEDISSATPSRKLVSKIWKGFTPIYVDGKLEAADCNYCHKRFSKGGGHLSRHFLACSKRPGRRRSHQKGNRSGQPNLKPRVPNLKSRVQNKSSSARTVPITKCKILRTKSSSGITSRPVQVVADHQSPPASDGTIPQKHKTSCMTTATDIRARKFGQDSSYQAMAKLIAFHGYPLSVVENEEMRRILKNIKPMPNTVSLSDMEEHLLALFQKEKIKAKDKVALTSKRVSLSASIWTHDGPEPTVSYLCLTAHFISEDWKVQRMIIKFGMYWCSPTNLERTIHCKEACVPETESGSYNVIWDAIKDWNLDKKILSLTSVGEIKNDANTSKLKEMLIDQWCLPIRGKLYNVACVDDVLNSVVSEVQSYILFLVGDIVKDFFGACASSPLAQQKLLEVISQMSLKCPREDAKWWHKLYFRLEVLLQLKKLCPAEGVLSQEDVKIARSICKILRTFYGVIEVISSPCSQTANVYFSEVWKVRTVLQEEASNDHGEVASLVMEMQEVFDEYWQNSYLWLSIPVVFDPRFKMVFMKFRLERAYGADSVGYLSEIHDTVQELFNEYYYRMNQPRVGSVSSDAALDVDDNDPLDDWDEHLSRQLSSELDDYLGEVLAPRTDDFDILDWWMKHTTQYPTLAAIARDVLAMPASAVQSEAAFSSSGPVIPKHQSTLSIKTIEALVCTRDWMR</sequence>
<protein>
    <submittedName>
        <fullName evidence="10">Uncharacterized protein</fullName>
    </submittedName>
</protein>
<evidence type="ECO:0000313" key="11">
    <source>
        <dbReference type="Proteomes" id="UP001231189"/>
    </source>
</evidence>
<dbReference type="PANTHER" id="PTHR46481">
    <property type="entry name" value="ZINC FINGER BED DOMAIN-CONTAINING PROTEIN 4"/>
    <property type="match status" value="1"/>
</dbReference>
<dbReference type="GO" id="GO:0008270">
    <property type="term" value="F:zinc ion binding"/>
    <property type="evidence" value="ECO:0007669"/>
    <property type="project" value="UniProtKB-KW"/>
</dbReference>
<accession>A0AAD8WZ62</accession>
<organism evidence="10 11">
    <name type="scientific">Lolium multiflorum</name>
    <name type="common">Italian ryegrass</name>
    <name type="synonym">Lolium perenne subsp. multiflorum</name>
    <dbReference type="NCBI Taxonomy" id="4521"/>
    <lineage>
        <taxon>Eukaryota</taxon>
        <taxon>Viridiplantae</taxon>
        <taxon>Streptophyta</taxon>
        <taxon>Embryophyta</taxon>
        <taxon>Tracheophyta</taxon>
        <taxon>Spermatophyta</taxon>
        <taxon>Magnoliopsida</taxon>
        <taxon>Liliopsida</taxon>
        <taxon>Poales</taxon>
        <taxon>Poaceae</taxon>
        <taxon>BOP clade</taxon>
        <taxon>Pooideae</taxon>
        <taxon>Poodae</taxon>
        <taxon>Poeae</taxon>
        <taxon>Poeae Chloroplast Group 2 (Poeae type)</taxon>
        <taxon>Loliodinae</taxon>
        <taxon>Loliinae</taxon>
        <taxon>Lolium</taxon>
    </lineage>
</organism>